<dbReference type="Gene3D" id="1.25.40.10">
    <property type="entry name" value="Tetratricopeptide repeat domain"/>
    <property type="match status" value="1"/>
</dbReference>
<protein>
    <recommendedName>
        <fullName evidence="2">Cds6 C-terminal domain-containing protein</fullName>
    </recommendedName>
</protein>
<reference evidence="3 4" key="1">
    <citation type="submission" date="2014-01" db="EMBL/GenBank/DDBJ databases">
        <title>Plasmidome dynamics in the species complex Clostridium novyi sensu lato converts strains of independent lineages into distinctly different pathogens.</title>
        <authorList>
            <person name="Skarin H."/>
            <person name="Segerman B."/>
        </authorList>
    </citation>
    <scope>NUCLEOTIDE SEQUENCE [LARGE SCALE GENOMIC DNA]</scope>
    <source>
        <strain evidence="3 4">4570</strain>
    </source>
</reference>
<feature type="domain" description="Cds6 C-terminal" evidence="2">
    <location>
        <begin position="174"/>
        <end position="285"/>
    </location>
</feature>
<dbReference type="InterPro" id="IPR032710">
    <property type="entry name" value="NTF2-like_dom_sf"/>
</dbReference>
<feature type="compositionally biased region" description="Basic and acidic residues" evidence="1">
    <location>
        <begin position="126"/>
        <end position="138"/>
    </location>
</feature>
<comment type="caution">
    <text evidence="3">The sequence shown here is derived from an EMBL/GenBank/DDBJ whole genome shotgun (WGS) entry which is preliminary data.</text>
</comment>
<evidence type="ECO:0000256" key="1">
    <source>
        <dbReference type="SAM" id="MobiDB-lite"/>
    </source>
</evidence>
<dbReference type="AlphaFoldDB" id="A0AA89CM46"/>
<evidence type="ECO:0000259" key="2">
    <source>
        <dbReference type="Pfam" id="PF24125"/>
    </source>
</evidence>
<dbReference type="Proteomes" id="UP000030016">
    <property type="component" value="Unassembled WGS sequence"/>
</dbReference>
<dbReference type="SUPFAM" id="SSF54427">
    <property type="entry name" value="NTF2-like"/>
    <property type="match status" value="1"/>
</dbReference>
<dbReference type="InterPro" id="IPR011990">
    <property type="entry name" value="TPR-like_helical_dom_sf"/>
</dbReference>
<dbReference type="InterPro" id="IPR056203">
    <property type="entry name" value="Cds6_C"/>
</dbReference>
<feature type="region of interest" description="Disordered" evidence="1">
    <location>
        <begin position="120"/>
        <end position="148"/>
    </location>
</feature>
<accession>A0AA89CM46</accession>
<evidence type="ECO:0000313" key="3">
    <source>
        <dbReference type="EMBL" id="KGN01747.1"/>
    </source>
</evidence>
<dbReference type="PROSITE" id="PS51257">
    <property type="entry name" value="PROKAR_LIPOPROTEIN"/>
    <property type="match status" value="1"/>
</dbReference>
<gene>
    <name evidence="3" type="ORF">Z969_07905</name>
</gene>
<dbReference type="RefSeq" id="WP_039250144.1">
    <property type="nucleotide sequence ID" value="NZ_JDRX01000017.1"/>
</dbReference>
<sequence length="287" mass="33920">MKIRRSLFVVMLTLIILVFTACTTKEQKIFNEALNLQQNEKYEDAIKIYSEIIDKYPESKFVANSNVKMNQCIDLIIKKGDSMASNKDYFKAVSYYEDALKFRSGDTSLKDKIEKTKKMVTAKNQESQKVDESKKDEENPSQNDNEEKEYKIALDVLNKYKGKKVHDFDSTSKILEMMTDWENAWESQNIELYKAYYDESFIGVSGGRTMNYYQWIDYKRELFNRYDRIEVDTALIDATLQGNNLKVKFEQWFSGYGLNPYSDHTFKELTMRYFPNKGWMIVNEKPY</sequence>
<proteinExistence type="predicted"/>
<evidence type="ECO:0000313" key="4">
    <source>
        <dbReference type="Proteomes" id="UP000030016"/>
    </source>
</evidence>
<name>A0AA89CM46_CLONO</name>
<dbReference type="SUPFAM" id="SSF48452">
    <property type="entry name" value="TPR-like"/>
    <property type="match status" value="1"/>
</dbReference>
<organism evidence="3 4">
    <name type="scientific">Clostridium novyi A str. 4570</name>
    <dbReference type="NCBI Taxonomy" id="1444290"/>
    <lineage>
        <taxon>Bacteria</taxon>
        <taxon>Bacillati</taxon>
        <taxon>Bacillota</taxon>
        <taxon>Clostridia</taxon>
        <taxon>Eubacteriales</taxon>
        <taxon>Clostridiaceae</taxon>
        <taxon>Clostridium</taxon>
    </lineage>
</organism>
<dbReference type="Pfam" id="PF24125">
    <property type="entry name" value="Cds6_C"/>
    <property type="match status" value="1"/>
</dbReference>
<dbReference type="EMBL" id="JDRX01000017">
    <property type="protein sequence ID" value="KGN01747.1"/>
    <property type="molecule type" value="Genomic_DNA"/>
</dbReference>